<evidence type="ECO:0000313" key="2">
    <source>
        <dbReference type="EMBL" id="TBU57476.1"/>
    </source>
</evidence>
<dbReference type="EMBL" id="ML145136">
    <property type="protein sequence ID" value="TBU57476.1"/>
    <property type="molecule type" value="Genomic_DNA"/>
</dbReference>
<protein>
    <submittedName>
        <fullName evidence="2">Uncharacterized protein</fullName>
    </submittedName>
</protein>
<accession>A0A4Q9PSR2</accession>
<organism evidence="2 3">
    <name type="scientific">Dichomitus squalens</name>
    <dbReference type="NCBI Taxonomy" id="114155"/>
    <lineage>
        <taxon>Eukaryota</taxon>
        <taxon>Fungi</taxon>
        <taxon>Dikarya</taxon>
        <taxon>Basidiomycota</taxon>
        <taxon>Agaricomycotina</taxon>
        <taxon>Agaricomycetes</taxon>
        <taxon>Polyporales</taxon>
        <taxon>Polyporaceae</taxon>
        <taxon>Dichomitus</taxon>
    </lineage>
</organism>
<gene>
    <name evidence="2" type="ORF">BD310DRAFT_545381</name>
</gene>
<keyword evidence="1" id="KW-1133">Transmembrane helix</keyword>
<evidence type="ECO:0000313" key="3">
    <source>
        <dbReference type="Proteomes" id="UP000292082"/>
    </source>
</evidence>
<keyword evidence="1" id="KW-0812">Transmembrane</keyword>
<name>A0A4Q9PSR2_9APHY</name>
<evidence type="ECO:0000256" key="1">
    <source>
        <dbReference type="SAM" id="Phobius"/>
    </source>
</evidence>
<feature type="transmembrane region" description="Helical" evidence="1">
    <location>
        <begin position="17"/>
        <end position="38"/>
    </location>
</feature>
<proteinExistence type="predicted"/>
<dbReference type="AlphaFoldDB" id="A0A4Q9PSR2"/>
<keyword evidence="3" id="KW-1185">Reference proteome</keyword>
<keyword evidence="1" id="KW-0472">Membrane</keyword>
<sequence length="158" mass="16847">MVQVVAVTVLEHGLRTVVVGATGSILSSGIFGVATYLLTKDAMNVLLVVNNTTTDVDMTDHKAENGEVRYTMEVGQVRRDDGYRQPGQVLHRNGLPNSILGGNNSIRVASPGSVDGIIQAADSSGTEEERVKLRSGGSVLVRRADNWGNVNWGVCLID</sequence>
<reference evidence="2 3" key="1">
    <citation type="submission" date="2019-01" db="EMBL/GenBank/DDBJ databases">
        <title>Draft genome sequences of three monokaryotic isolates of the white-rot basidiomycete fungus Dichomitus squalens.</title>
        <authorList>
            <consortium name="DOE Joint Genome Institute"/>
            <person name="Lopez S.C."/>
            <person name="Andreopoulos B."/>
            <person name="Pangilinan J."/>
            <person name="Lipzen A."/>
            <person name="Riley R."/>
            <person name="Ahrendt S."/>
            <person name="Ng V."/>
            <person name="Barry K."/>
            <person name="Daum C."/>
            <person name="Grigoriev I.V."/>
            <person name="Hilden K.S."/>
            <person name="Makela M.R."/>
            <person name="de Vries R.P."/>
        </authorList>
    </citation>
    <scope>NUCLEOTIDE SEQUENCE [LARGE SCALE GENOMIC DNA]</scope>
    <source>
        <strain evidence="2 3">CBS 464.89</strain>
    </source>
</reference>
<dbReference type="Proteomes" id="UP000292082">
    <property type="component" value="Unassembled WGS sequence"/>
</dbReference>